<feature type="chain" id="PRO_5047006550" evidence="4">
    <location>
        <begin position="17"/>
        <end position="259"/>
    </location>
</feature>
<accession>A0ABQ1JMB1</accession>
<keyword evidence="4" id="KW-0732">Signal</keyword>
<sequence length="259" mass="28785">MRLSGWIMMVALAASAACSKPGPLDAMHEGERGRVVRIIDGDALVLDTGQSVRLVGIEAPALNRRYDDPDPYADKAARALEDMLMGRTVRLHYPGLTRDRYDRALAHLSTEDGAGPAYWVNLELVRRGHARVRLYPDTDGAGELLMEAEKEARASQAGLWALETYRPRSWAAFAPDHRGFTIVEGIIGGAAERPEEEDRRTLCTRAMHHSDLIIDMAFTARPACDTPAGTKVRLRGWINEKRMELVHPLHLEILAEKAD</sequence>
<dbReference type="Pfam" id="PF00565">
    <property type="entry name" value="SNase"/>
    <property type="match status" value="1"/>
</dbReference>
<dbReference type="SMART" id="SM00318">
    <property type="entry name" value="SNc"/>
    <property type="match status" value="1"/>
</dbReference>
<keyword evidence="2" id="KW-0255">Endonuclease</keyword>
<comment type="caution">
    <text evidence="6">The sequence shown here is derived from an EMBL/GenBank/DDBJ whole genome shotgun (WGS) entry which is preliminary data.</text>
</comment>
<dbReference type="PROSITE" id="PS50830">
    <property type="entry name" value="TNASE_3"/>
    <property type="match status" value="1"/>
</dbReference>
<protein>
    <submittedName>
        <fullName evidence="6">Nuclease</fullName>
    </submittedName>
</protein>
<dbReference type="Gene3D" id="2.40.50.90">
    <property type="match status" value="1"/>
</dbReference>
<evidence type="ECO:0000256" key="4">
    <source>
        <dbReference type="SAM" id="SignalP"/>
    </source>
</evidence>
<dbReference type="RefSeq" id="WP_084392877.1">
    <property type="nucleotide sequence ID" value="NZ_BMKF01000002.1"/>
</dbReference>
<keyword evidence="7" id="KW-1185">Reference proteome</keyword>
<feature type="signal peptide" evidence="4">
    <location>
        <begin position="1"/>
        <end position="16"/>
    </location>
</feature>
<evidence type="ECO:0000256" key="3">
    <source>
        <dbReference type="ARBA" id="ARBA00022801"/>
    </source>
</evidence>
<evidence type="ECO:0000313" key="6">
    <source>
        <dbReference type="EMBL" id="GGB69467.1"/>
    </source>
</evidence>
<evidence type="ECO:0000313" key="7">
    <source>
        <dbReference type="Proteomes" id="UP000628854"/>
    </source>
</evidence>
<dbReference type="PANTHER" id="PTHR12302">
    <property type="entry name" value="EBNA2 BINDING PROTEIN P100"/>
    <property type="match status" value="1"/>
</dbReference>
<dbReference type="PROSITE" id="PS51257">
    <property type="entry name" value="PROKAR_LIPOPROTEIN"/>
    <property type="match status" value="1"/>
</dbReference>
<name>A0ABQ1JMB1_9PROT</name>
<dbReference type="InterPro" id="IPR035437">
    <property type="entry name" value="SNase_OB-fold_sf"/>
</dbReference>
<dbReference type="InterPro" id="IPR016071">
    <property type="entry name" value="Staphylococal_nuclease_OB-fold"/>
</dbReference>
<evidence type="ECO:0000259" key="5">
    <source>
        <dbReference type="PROSITE" id="PS50830"/>
    </source>
</evidence>
<evidence type="ECO:0000256" key="2">
    <source>
        <dbReference type="ARBA" id="ARBA00022759"/>
    </source>
</evidence>
<keyword evidence="1" id="KW-0540">Nuclease</keyword>
<evidence type="ECO:0000256" key="1">
    <source>
        <dbReference type="ARBA" id="ARBA00022722"/>
    </source>
</evidence>
<dbReference type="PANTHER" id="PTHR12302:SF3">
    <property type="entry name" value="SERINE_THREONINE-PROTEIN KINASE 31"/>
    <property type="match status" value="1"/>
</dbReference>
<feature type="domain" description="TNase-like" evidence="5">
    <location>
        <begin position="29"/>
        <end position="162"/>
    </location>
</feature>
<dbReference type="EMBL" id="BMKF01000002">
    <property type="protein sequence ID" value="GGB69467.1"/>
    <property type="molecule type" value="Genomic_DNA"/>
</dbReference>
<dbReference type="Proteomes" id="UP000628854">
    <property type="component" value="Unassembled WGS sequence"/>
</dbReference>
<keyword evidence="3" id="KW-0378">Hydrolase</keyword>
<dbReference type="SUPFAM" id="SSF50199">
    <property type="entry name" value="Staphylococcal nuclease"/>
    <property type="match status" value="1"/>
</dbReference>
<proteinExistence type="predicted"/>
<reference evidence="7" key="1">
    <citation type="journal article" date="2019" name="Int. J. Syst. Evol. Microbiol.">
        <title>The Global Catalogue of Microorganisms (GCM) 10K type strain sequencing project: providing services to taxonomists for standard genome sequencing and annotation.</title>
        <authorList>
            <consortium name="The Broad Institute Genomics Platform"/>
            <consortium name="The Broad Institute Genome Sequencing Center for Infectious Disease"/>
            <person name="Wu L."/>
            <person name="Ma J."/>
        </authorList>
    </citation>
    <scope>NUCLEOTIDE SEQUENCE [LARGE SCALE GENOMIC DNA]</scope>
    <source>
        <strain evidence="7">CGMCC 1.15928</strain>
    </source>
</reference>
<organism evidence="6 7">
    <name type="scientific">Henriciella pelagia</name>
    <dbReference type="NCBI Taxonomy" id="1977912"/>
    <lineage>
        <taxon>Bacteria</taxon>
        <taxon>Pseudomonadati</taxon>
        <taxon>Pseudomonadota</taxon>
        <taxon>Alphaproteobacteria</taxon>
        <taxon>Hyphomonadales</taxon>
        <taxon>Hyphomonadaceae</taxon>
        <taxon>Henriciella</taxon>
    </lineage>
</organism>
<gene>
    <name evidence="6" type="ORF">GCM10011503_17620</name>
</gene>